<dbReference type="PANTHER" id="PTHR24126">
    <property type="entry name" value="ANKYRIN REPEAT, PH AND SEC7 DOMAIN CONTAINING PROTEIN SECG-RELATED"/>
    <property type="match status" value="1"/>
</dbReference>
<feature type="repeat" description="ANK" evidence="3">
    <location>
        <begin position="554"/>
        <end position="586"/>
    </location>
</feature>
<keyword evidence="1" id="KW-0677">Repeat</keyword>
<dbReference type="SMART" id="SM00248">
    <property type="entry name" value="ANK"/>
    <property type="match status" value="4"/>
</dbReference>
<dbReference type="EMBL" id="SAEB01000003">
    <property type="protein sequence ID" value="RVD88017.1"/>
    <property type="molecule type" value="Genomic_DNA"/>
</dbReference>
<evidence type="ECO:0000313" key="5">
    <source>
        <dbReference type="EMBL" id="RVD88017.1"/>
    </source>
</evidence>
<organism evidence="5 6">
    <name type="scientific">Arthrobotrys flagrans</name>
    <name type="common">Nematode-trapping fungus</name>
    <name type="synonym">Trichothecium flagrans</name>
    <dbReference type="NCBI Taxonomy" id="97331"/>
    <lineage>
        <taxon>Eukaryota</taxon>
        <taxon>Fungi</taxon>
        <taxon>Dikarya</taxon>
        <taxon>Ascomycota</taxon>
        <taxon>Pezizomycotina</taxon>
        <taxon>Orbiliomycetes</taxon>
        <taxon>Orbiliales</taxon>
        <taxon>Orbiliaceae</taxon>
        <taxon>Arthrobotrys</taxon>
    </lineage>
</organism>
<evidence type="ECO:0000313" key="6">
    <source>
        <dbReference type="Proteomes" id="UP000283090"/>
    </source>
</evidence>
<sequence>MACLPKDTVGTNEAAIVAAQMLNTFPSIKIGLVDKGYTTASEGFEDEVSRLETERDMHGVKIPGYLSKVKKEWPMLAAKFGWSEALTDPLFESSDNTIDHSLSIEASDTTVGWLNLVPNHSWIGYLKGSLALLTSTNHMSTDATYATTTPRKPGDVKVHYGLIASGNRVIKDAEFRTGRWLFESAEYQNRLTSKQVPFCPGIPGAGKTVLTAIVIDDLITRFSSNSSVIGSAYIYCSFKRNHEQKFDDLLSSLLEQSSQNQALVPEIVKELYPKHLGNRTRPSQEDIINALRSVISAYSRVIIIVIIIVVALDEYPEFNGRAKLISELFHLHDKYGTNVFATFGFIPQIADRFKGRTTFEAHAHDEDVKKYLDNQITQSEKKLLRTHREYIITEITKVVKSLLDRGANVKSKDGPGRTPLLWALKTTMTGLHYRGPFGGRMIRPLPDKGAYLEVEDYDGQTPLLWATMKGHDGMIRLLLEKGADLYAKDENGRTPLSWAVRWEKEKVIELSIDKGADLEFKDDFNQTPPLWAATKGHDRIVKLLLDKGADLEAKDRTPLALAIQWRREEVVRLLLDRNADVEAKDIHGRTPLATAGDDNEMKRLLIDKAK</sequence>
<evidence type="ECO:0000256" key="3">
    <source>
        <dbReference type="PROSITE-ProRule" id="PRU00023"/>
    </source>
</evidence>
<comment type="caution">
    <text evidence="5">The sequence shown here is derived from an EMBL/GenBank/DDBJ whole genome shotgun (WGS) entry which is preliminary data.</text>
</comment>
<dbReference type="Gene3D" id="1.25.40.20">
    <property type="entry name" value="Ankyrin repeat-containing domain"/>
    <property type="match status" value="2"/>
</dbReference>
<gene>
    <name evidence="5" type="ORF">DFL_002216</name>
</gene>
<evidence type="ECO:0000259" key="4">
    <source>
        <dbReference type="Pfam" id="PF24883"/>
    </source>
</evidence>
<name>A0A437AAW4_ARTFL</name>
<accession>A0A437AAW4</accession>
<dbReference type="OrthoDB" id="195446at2759"/>
<keyword evidence="6" id="KW-1185">Reference proteome</keyword>
<feature type="domain" description="Nephrocystin 3-like N-terminal" evidence="4">
    <location>
        <begin position="177"/>
        <end position="332"/>
    </location>
</feature>
<dbReference type="Pfam" id="PF12796">
    <property type="entry name" value="Ank_2"/>
    <property type="match status" value="1"/>
</dbReference>
<dbReference type="PROSITE" id="PS50297">
    <property type="entry name" value="ANK_REP_REGION"/>
    <property type="match status" value="4"/>
</dbReference>
<protein>
    <recommendedName>
        <fullName evidence="4">Nephrocystin 3-like N-terminal domain-containing protein</fullName>
    </recommendedName>
</protein>
<feature type="repeat" description="ANK" evidence="3">
    <location>
        <begin position="491"/>
        <end position="523"/>
    </location>
</feature>
<dbReference type="Proteomes" id="UP000283090">
    <property type="component" value="Unassembled WGS sequence"/>
</dbReference>
<feature type="repeat" description="ANK" evidence="3">
    <location>
        <begin position="458"/>
        <end position="490"/>
    </location>
</feature>
<evidence type="ECO:0000256" key="1">
    <source>
        <dbReference type="ARBA" id="ARBA00022737"/>
    </source>
</evidence>
<dbReference type="SUPFAM" id="SSF48403">
    <property type="entry name" value="Ankyrin repeat"/>
    <property type="match status" value="1"/>
</dbReference>
<dbReference type="VEuPathDB" id="FungiDB:DFL_002216"/>
<reference evidence="5 6" key="1">
    <citation type="submission" date="2019-01" db="EMBL/GenBank/DDBJ databases">
        <title>Intercellular communication is required for trap formation in the nematode-trapping fungus Duddingtonia flagrans.</title>
        <authorList>
            <person name="Youssar L."/>
            <person name="Wernet V."/>
            <person name="Hensel N."/>
            <person name="Hildebrandt H.-G."/>
            <person name="Fischer R."/>
        </authorList>
    </citation>
    <scope>NUCLEOTIDE SEQUENCE [LARGE SCALE GENOMIC DNA]</scope>
    <source>
        <strain evidence="5 6">CBS H-5679</strain>
    </source>
</reference>
<dbReference type="PANTHER" id="PTHR24126:SF14">
    <property type="entry name" value="ANK_REP_REGION DOMAIN-CONTAINING PROTEIN"/>
    <property type="match status" value="1"/>
</dbReference>
<dbReference type="InterPro" id="IPR036770">
    <property type="entry name" value="Ankyrin_rpt-contain_sf"/>
</dbReference>
<dbReference type="PRINTS" id="PR01415">
    <property type="entry name" value="ANKYRIN"/>
</dbReference>
<dbReference type="AlphaFoldDB" id="A0A437AAW4"/>
<dbReference type="RefSeq" id="XP_067493561.1">
    <property type="nucleotide sequence ID" value="XM_067630970.1"/>
</dbReference>
<dbReference type="GeneID" id="93584527"/>
<dbReference type="Gene3D" id="3.40.50.300">
    <property type="entry name" value="P-loop containing nucleotide triphosphate hydrolases"/>
    <property type="match status" value="1"/>
</dbReference>
<dbReference type="PROSITE" id="PS50088">
    <property type="entry name" value="ANK_REPEAT"/>
    <property type="match status" value="4"/>
</dbReference>
<dbReference type="InterPro" id="IPR056884">
    <property type="entry name" value="NPHP3-like_N"/>
</dbReference>
<dbReference type="InterPro" id="IPR027417">
    <property type="entry name" value="P-loop_NTPase"/>
</dbReference>
<evidence type="ECO:0000256" key="2">
    <source>
        <dbReference type="ARBA" id="ARBA00023043"/>
    </source>
</evidence>
<feature type="repeat" description="ANK" evidence="3">
    <location>
        <begin position="524"/>
        <end position="556"/>
    </location>
</feature>
<dbReference type="Pfam" id="PF24883">
    <property type="entry name" value="NPHP3_N"/>
    <property type="match status" value="1"/>
</dbReference>
<dbReference type="Pfam" id="PF00023">
    <property type="entry name" value="Ank"/>
    <property type="match status" value="1"/>
</dbReference>
<dbReference type="STRING" id="97331.A0A437AAW4"/>
<proteinExistence type="predicted"/>
<dbReference type="InterPro" id="IPR002110">
    <property type="entry name" value="Ankyrin_rpt"/>
</dbReference>
<keyword evidence="2 3" id="KW-0040">ANK repeat</keyword>